<accession>A0A2A2K553</accession>
<reference evidence="1 2" key="1">
    <citation type="journal article" date="2017" name="Curr. Biol.">
        <title>Genome architecture and evolution of a unichromosomal asexual nematode.</title>
        <authorList>
            <person name="Fradin H."/>
            <person name="Zegar C."/>
            <person name="Gutwein M."/>
            <person name="Lucas J."/>
            <person name="Kovtun M."/>
            <person name="Corcoran D."/>
            <person name="Baugh L.R."/>
            <person name="Kiontke K."/>
            <person name="Gunsalus K."/>
            <person name="Fitch D.H."/>
            <person name="Piano F."/>
        </authorList>
    </citation>
    <scope>NUCLEOTIDE SEQUENCE [LARGE SCALE GENOMIC DNA]</scope>
    <source>
        <strain evidence="1">PF1309</strain>
    </source>
</reference>
<keyword evidence="2" id="KW-1185">Reference proteome</keyword>
<dbReference type="OrthoDB" id="5877309at2759"/>
<dbReference type="AlphaFoldDB" id="A0A2A2K553"/>
<dbReference type="InterPro" id="IPR051055">
    <property type="entry name" value="PIF1_helicase"/>
</dbReference>
<dbReference type="SUPFAM" id="SSF52540">
    <property type="entry name" value="P-loop containing nucleoside triphosphate hydrolases"/>
    <property type="match status" value="1"/>
</dbReference>
<dbReference type="Proteomes" id="UP000218231">
    <property type="component" value="Unassembled WGS sequence"/>
</dbReference>
<proteinExistence type="predicted"/>
<name>A0A2A2K553_9BILA</name>
<dbReference type="EMBL" id="LIAE01009616">
    <property type="protein sequence ID" value="PAV69048.1"/>
    <property type="molecule type" value="Genomic_DNA"/>
</dbReference>
<comment type="caution">
    <text evidence="1">The sequence shown here is derived from an EMBL/GenBank/DDBJ whole genome shotgun (WGS) entry which is preliminary data.</text>
</comment>
<dbReference type="PANTHER" id="PTHR47642">
    <property type="entry name" value="ATP-DEPENDENT DNA HELICASE"/>
    <property type="match status" value="1"/>
</dbReference>
<evidence type="ECO:0008006" key="3">
    <source>
        <dbReference type="Google" id="ProtNLM"/>
    </source>
</evidence>
<evidence type="ECO:0000313" key="1">
    <source>
        <dbReference type="EMBL" id="PAV69048.1"/>
    </source>
</evidence>
<gene>
    <name evidence="1" type="ORF">WR25_18106</name>
</gene>
<evidence type="ECO:0000313" key="2">
    <source>
        <dbReference type="Proteomes" id="UP000218231"/>
    </source>
</evidence>
<dbReference type="InterPro" id="IPR027417">
    <property type="entry name" value="P-loop_NTPase"/>
</dbReference>
<organism evidence="1 2">
    <name type="scientific">Diploscapter pachys</name>
    <dbReference type="NCBI Taxonomy" id="2018661"/>
    <lineage>
        <taxon>Eukaryota</taxon>
        <taxon>Metazoa</taxon>
        <taxon>Ecdysozoa</taxon>
        <taxon>Nematoda</taxon>
        <taxon>Chromadorea</taxon>
        <taxon>Rhabditida</taxon>
        <taxon>Rhabditina</taxon>
        <taxon>Rhabditomorpha</taxon>
        <taxon>Rhabditoidea</taxon>
        <taxon>Rhabditidae</taxon>
        <taxon>Diploscapter</taxon>
    </lineage>
</organism>
<protein>
    <recommendedName>
        <fullName evidence="3">ATP-dependent DNA helicase</fullName>
    </recommendedName>
</protein>
<sequence length="318" mass="36414">MDIGGKSNFYHKHGILVDPVTELSDFETFQIVYLWMERKMMILAFEDLMQLPPVRLSSAPMPVSGRHMKSVFKTSPFTLRLWDLYDYAELTINMRQGEGSDYAKLLERILEKWQAEDPEVNVILEIPAETNEVEKAIGKKPFLQRGYRHIDVIRGEFGRKGRNHRQSAKDAKAAGGLESVLFLQKGCRIMQIQNDRSGQGTGIVNGSRGELLDFVMEDGKLDSLIVKFDHMDSPTRVVRVSTTYRTKNGRMWTRLQFPIVLAYAATIHKCQGMTVDNMMMDLYDCFSHGQACVCVIVWREVMFVYLLVVLPGYPSKDN</sequence>
<dbReference type="STRING" id="2018661.A0A2A2K553"/>